<keyword evidence="7" id="KW-1185">Reference proteome</keyword>
<dbReference type="InterPro" id="IPR036440">
    <property type="entry name" value="Peptidase_C15-like_sf"/>
</dbReference>
<reference evidence="7" key="1">
    <citation type="journal article" date="2009" name="Genome Res.">
        <title>Comparative genomic analyses of the human fungal pathogens Coccidioides and their relatives.</title>
        <authorList>
            <person name="Sharpton T.J."/>
            <person name="Stajich J.E."/>
            <person name="Rounsley S.D."/>
            <person name="Gardner M.J."/>
            <person name="Wortman J.R."/>
            <person name="Jordar V.S."/>
            <person name="Maiti R."/>
            <person name="Kodira C.D."/>
            <person name="Neafsey D.E."/>
            <person name="Zeng Q."/>
            <person name="Hung C.-Y."/>
            <person name="McMahan C."/>
            <person name="Muszewska A."/>
            <person name="Grynberg M."/>
            <person name="Mandel M.A."/>
            <person name="Kellner E.M."/>
            <person name="Barker B.M."/>
            <person name="Galgiani J.N."/>
            <person name="Orbach M.J."/>
            <person name="Kirkland T.N."/>
            <person name="Cole G.T."/>
            <person name="Henn M.R."/>
            <person name="Birren B.W."/>
            <person name="Taylor J.W."/>
        </authorList>
    </citation>
    <scope>NUCLEOTIDE SEQUENCE [LARGE SCALE GENOMIC DNA]</scope>
    <source>
        <strain evidence="7">UAMH 1704</strain>
    </source>
</reference>
<name>C4JG00_UNCRE</name>
<dbReference type="GO" id="GO:0008234">
    <property type="term" value="F:cysteine-type peptidase activity"/>
    <property type="evidence" value="ECO:0007669"/>
    <property type="project" value="UniProtKB-KW"/>
</dbReference>
<dbReference type="eggNOG" id="KOG4755">
    <property type="taxonomic scope" value="Eukaryota"/>
</dbReference>
<evidence type="ECO:0000256" key="3">
    <source>
        <dbReference type="ARBA" id="ARBA00022801"/>
    </source>
</evidence>
<protein>
    <recommendedName>
        <fullName evidence="8">Peptidase C15, pyroglutamyl peptidase I-like protein</fullName>
    </recommendedName>
</protein>
<dbReference type="VEuPathDB" id="FungiDB:UREG_01080"/>
<dbReference type="RefSeq" id="XP_002541564.1">
    <property type="nucleotide sequence ID" value="XM_002541518.1"/>
</dbReference>
<dbReference type="AlphaFoldDB" id="C4JG00"/>
<dbReference type="HOGENOM" id="CLU_736077_0_0_1"/>
<evidence type="ECO:0008006" key="8">
    <source>
        <dbReference type="Google" id="ProtNLM"/>
    </source>
</evidence>
<comment type="similarity">
    <text evidence="1">Belongs to the peptidase C15 family.</text>
</comment>
<evidence type="ECO:0000256" key="5">
    <source>
        <dbReference type="SAM" id="MobiDB-lite"/>
    </source>
</evidence>
<feature type="compositionally biased region" description="Polar residues" evidence="5">
    <location>
        <begin position="43"/>
        <end position="53"/>
    </location>
</feature>
<dbReference type="PANTHER" id="PTHR23402">
    <property type="entry name" value="PROTEASE FAMILY C15 PYROGLUTAMYL-PEPTIDASE I-RELATED"/>
    <property type="match status" value="1"/>
</dbReference>
<dbReference type="InParanoid" id="C4JG00"/>
<dbReference type="GO" id="GO:0006508">
    <property type="term" value="P:proteolysis"/>
    <property type="evidence" value="ECO:0007669"/>
    <property type="project" value="UniProtKB-KW"/>
</dbReference>
<evidence type="ECO:0000256" key="1">
    <source>
        <dbReference type="ARBA" id="ARBA00006641"/>
    </source>
</evidence>
<dbReference type="PANTHER" id="PTHR23402:SF1">
    <property type="entry name" value="PYROGLUTAMYL-PEPTIDASE I"/>
    <property type="match status" value="1"/>
</dbReference>
<evidence type="ECO:0000256" key="4">
    <source>
        <dbReference type="ARBA" id="ARBA00022807"/>
    </source>
</evidence>
<dbReference type="OrthoDB" id="407146at2759"/>
<evidence type="ECO:0000313" key="7">
    <source>
        <dbReference type="Proteomes" id="UP000002058"/>
    </source>
</evidence>
<proteinExistence type="inferred from homology"/>
<organism evidence="6 7">
    <name type="scientific">Uncinocarpus reesii (strain UAMH 1704)</name>
    <dbReference type="NCBI Taxonomy" id="336963"/>
    <lineage>
        <taxon>Eukaryota</taxon>
        <taxon>Fungi</taxon>
        <taxon>Dikarya</taxon>
        <taxon>Ascomycota</taxon>
        <taxon>Pezizomycotina</taxon>
        <taxon>Eurotiomycetes</taxon>
        <taxon>Eurotiomycetidae</taxon>
        <taxon>Onygenales</taxon>
        <taxon>Onygenaceae</taxon>
        <taxon>Uncinocarpus</taxon>
    </lineage>
</organism>
<dbReference type="KEGG" id="ure:UREG_01080"/>
<keyword evidence="2" id="KW-0645">Protease</keyword>
<dbReference type="Proteomes" id="UP000002058">
    <property type="component" value="Unassembled WGS sequence"/>
</dbReference>
<dbReference type="Gene3D" id="3.40.630.20">
    <property type="entry name" value="Peptidase C15, pyroglutamyl peptidase I-like"/>
    <property type="match status" value="1"/>
</dbReference>
<dbReference type="SUPFAM" id="SSF53182">
    <property type="entry name" value="Pyrrolidone carboxyl peptidase (pyroglutamate aminopeptidase)"/>
    <property type="match status" value="1"/>
</dbReference>
<dbReference type="GeneID" id="8438287"/>
<feature type="region of interest" description="Disordered" evidence="5">
    <location>
        <begin position="1"/>
        <end position="21"/>
    </location>
</feature>
<evidence type="ECO:0000313" key="6">
    <source>
        <dbReference type="EMBL" id="EEP76231.1"/>
    </source>
</evidence>
<sequence length="376" mass="40798">MASVGSMAEKQPLRRLQNPVDHSRPAPILLVGNLFGQPPVLRSETQGQPASSENGDEWLGYQPAPSPLFDSAAKRMSVTLCCCCWAAAASVPTPIAAFTMGDFGSGLLPEVTLPPLEAAEPTATEDEIHVLVTGFGPFKTNPLNPSFLITSALPATTTTASSSTSTPRTIRIHAHPAPIRVSYSAVRVAVPTILDAFKRAHHGQAPDLIVHVGMASTRHYYSVETRAHRDGYPITDVDGQLGYDDGEALWKQDGLPDVLRPGLPPTDSPHLSSPHALTESSDPKLPIRITPSPLDAAFLERWAVLSSAKSRFKVVGRRREVSLRVHILYQHGIRVQTRGQSEHCVPACPWLDGSSKRRKRERRGYWADKSIGCLLG</sequence>
<keyword evidence="3" id="KW-0378">Hydrolase</keyword>
<dbReference type="InterPro" id="IPR016125">
    <property type="entry name" value="Peptidase_C15-like"/>
</dbReference>
<evidence type="ECO:0000256" key="2">
    <source>
        <dbReference type="ARBA" id="ARBA00022670"/>
    </source>
</evidence>
<accession>C4JG00</accession>
<feature type="region of interest" description="Disordered" evidence="5">
    <location>
        <begin position="40"/>
        <end position="59"/>
    </location>
</feature>
<dbReference type="EMBL" id="CH476615">
    <property type="protein sequence ID" value="EEP76231.1"/>
    <property type="molecule type" value="Genomic_DNA"/>
</dbReference>
<gene>
    <name evidence="6" type="ORF">UREG_01080</name>
</gene>
<feature type="region of interest" description="Disordered" evidence="5">
    <location>
        <begin position="254"/>
        <end position="285"/>
    </location>
</feature>
<keyword evidence="4" id="KW-0788">Thiol protease</keyword>